<organism evidence="1 2">
    <name type="scientific">Glonium stellatum</name>
    <dbReference type="NCBI Taxonomy" id="574774"/>
    <lineage>
        <taxon>Eukaryota</taxon>
        <taxon>Fungi</taxon>
        <taxon>Dikarya</taxon>
        <taxon>Ascomycota</taxon>
        <taxon>Pezizomycotina</taxon>
        <taxon>Dothideomycetes</taxon>
        <taxon>Pleosporomycetidae</taxon>
        <taxon>Gloniales</taxon>
        <taxon>Gloniaceae</taxon>
        <taxon>Glonium</taxon>
    </lineage>
</organism>
<proteinExistence type="predicted"/>
<dbReference type="EMBL" id="KV750946">
    <property type="protein sequence ID" value="OCL02491.1"/>
    <property type="molecule type" value="Genomic_DNA"/>
</dbReference>
<dbReference type="Proteomes" id="UP000250140">
    <property type="component" value="Unassembled WGS sequence"/>
</dbReference>
<keyword evidence="2" id="KW-1185">Reference proteome</keyword>
<sequence>MDLLTFSNININLVKALDDKIWMLSIHEKLPVVVPPATNSLDIDNYTSFALSQATFSIDNLPPIKAILEVETNGMETEEPVRSRALADFCEHLSGIPLRESSILPTKVCMLVEGWRIALWQTMDSRVREIDIILRMKASGIMINEIARLVVALYIRQKFWRLYEGGLRGCTPLDDKHPRGLLSRLSDLQIIHNTVWEASIVNDE</sequence>
<gene>
    <name evidence="1" type="ORF">AOQ84DRAFT_382632</name>
</gene>
<accession>A0A8E2EPG3</accession>
<reference evidence="1 2" key="1">
    <citation type="journal article" date="2016" name="Nat. Commun.">
        <title>Ectomycorrhizal ecology is imprinted in the genome of the dominant symbiotic fungus Cenococcum geophilum.</title>
        <authorList>
            <consortium name="DOE Joint Genome Institute"/>
            <person name="Peter M."/>
            <person name="Kohler A."/>
            <person name="Ohm R.A."/>
            <person name="Kuo A."/>
            <person name="Krutzmann J."/>
            <person name="Morin E."/>
            <person name="Arend M."/>
            <person name="Barry K.W."/>
            <person name="Binder M."/>
            <person name="Choi C."/>
            <person name="Clum A."/>
            <person name="Copeland A."/>
            <person name="Grisel N."/>
            <person name="Haridas S."/>
            <person name="Kipfer T."/>
            <person name="LaButti K."/>
            <person name="Lindquist E."/>
            <person name="Lipzen A."/>
            <person name="Maire R."/>
            <person name="Meier B."/>
            <person name="Mihaltcheva S."/>
            <person name="Molinier V."/>
            <person name="Murat C."/>
            <person name="Poggeler S."/>
            <person name="Quandt C.A."/>
            <person name="Sperisen C."/>
            <person name="Tritt A."/>
            <person name="Tisserant E."/>
            <person name="Crous P.W."/>
            <person name="Henrissat B."/>
            <person name="Nehls U."/>
            <person name="Egli S."/>
            <person name="Spatafora J.W."/>
            <person name="Grigoriev I.V."/>
            <person name="Martin F.M."/>
        </authorList>
    </citation>
    <scope>NUCLEOTIDE SEQUENCE [LARGE SCALE GENOMIC DNA]</scope>
    <source>
        <strain evidence="1 2">CBS 207.34</strain>
    </source>
</reference>
<protein>
    <submittedName>
        <fullName evidence="1">Uncharacterized protein</fullName>
    </submittedName>
</protein>
<evidence type="ECO:0000313" key="2">
    <source>
        <dbReference type="Proteomes" id="UP000250140"/>
    </source>
</evidence>
<name>A0A8E2EPG3_9PEZI</name>
<evidence type="ECO:0000313" key="1">
    <source>
        <dbReference type="EMBL" id="OCL02491.1"/>
    </source>
</evidence>
<dbReference type="AlphaFoldDB" id="A0A8E2EPG3"/>